<name>A0A0P9CPU8_9BACL</name>
<dbReference type="InterPro" id="IPR009187">
    <property type="entry name" value="Prok_Ku"/>
</dbReference>
<comment type="function">
    <text evidence="3">With LigD forms a non-homologous end joining (NHEJ) DNA repair enzyme, which repairs dsDNA breaks with reduced fidelity. Binds linear dsDNA with 5'- and 3'- overhangs but not closed circular dsDNA nor ssDNA. Recruits and stimulates the ligase activity of LigD.</text>
</comment>
<evidence type="ECO:0000256" key="3">
    <source>
        <dbReference type="HAMAP-Rule" id="MF_01875"/>
    </source>
</evidence>
<feature type="compositionally biased region" description="Basic residues" evidence="4">
    <location>
        <begin position="265"/>
        <end position="282"/>
    </location>
</feature>
<gene>
    <name evidence="3" type="primary">ku</name>
    <name evidence="6" type="ORF">AN477_05035</name>
</gene>
<dbReference type="Pfam" id="PF02735">
    <property type="entry name" value="Ku"/>
    <property type="match status" value="1"/>
</dbReference>
<dbReference type="CDD" id="cd00789">
    <property type="entry name" value="KU_like"/>
    <property type="match status" value="1"/>
</dbReference>
<dbReference type="EMBL" id="LJCO01000020">
    <property type="protein sequence ID" value="KPV44855.1"/>
    <property type="molecule type" value="Genomic_DNA"/>
</dbReference>
<dbReference type="AlphaFoldDB" id="A0A0P9CPU8"/>
<reference evidence="6 7" key="1">
    <citation type="submission" date="2015-09" db="EMBL/GenBank/DDBJ databases">
        <title>Draft genome sequence of Alicyclobacillus ferrooxydans DSM 22381.</title>
        <authorList>
            <person name="Hemp J."/>
        </authorList>
    </citation>
    <scope>NUCLEOTIDE SEQUENCE [LARGE SCALE GENOMIC DNA]</scope>
    <source>
        <strain evidence="6 7">TC-34</strain>
    </source>
</reference>
<keyword evidence="3" id="KW-0234">DNA repair</keyword>
<dbReference type="Gene3D" id="2.40.290.10">
    <property type="match status" value="1"/>
</dbReference>
<dbReference type="HAMAP" id="MF_01875">
    <property type="entry name" value="Prokaryotic_Ku"/>
    <property type="match status" value="1"/>
</dbReference>
<sequence>MQTMWKGSLSFGLVNVPVKMFAATENKDVSFKYLHKACQTPIKYTRTCPHCDVTVGWEDIVRGYEYEPDRFVVFSDEEMKELQKQRAQTIDILEFVELAEVDPIYYDKTYYLAPETSGVKAYRLLQEAMDKTGKVAVAKTVIRTKEVLACVRVGKGAIILETLFWPDEVRATAELPNIHAASEPSEKELDMAMTLINQLHTTFDAEKYTDTHREETLAAIQQKIEHDEITTAPAAAKPAGNIVDLMAALQESIRQTTPSAADKPKRAKRAPTTRRSTAKKTS</sequence>
<organism evidence="6 7">
    <name type="scientific">Alicyclobacillus ferrooxydans</name>
    <dbReference type="NCBI Taxonomy" id="471514"/>
    <lineage>
        <taxon>Bacteria</taxon>
        <taxon>Bacillati</taxon>
        <taxon>Bacillota</taxon>
        <taxon>Bacilli</taxon>
        <taxon>Bacillales</taxon>
        <taxon>Alicyclobacillaceae</taxon>
        <taxon>Alicyclobacillus</taxon>
    </lineage>
</organism>
<dbReference type="SUPFAM" id="SSF100939">
    <property type="entry name" value="SPOC domain-like"/>
    <property type="match status" value="1"/>
</dbReference>
<dbReference type="PANTHER" id="PTHR41251:SF1">
    <property type="entry name" value="NON-HOMOLOGOUS END JOINING PROTEIN KU"/>
    <property type="match status" value="1"/>
</dbReference>
<dbReference type="GO" id="GO:0003690">
    <property type="term" value="F:double-stranded DNA binding"/>
    <property type="evidence" value="ECO:0007669"/>
    <property type="project" value="UniProtKB-UniRule"/>
</dbReference>
<comment type="caution">
    <text evidence="6">The sequence shown here is derived from an EMBL/GenBank/DDBJ whole genome shotgun (WGS) entry which is preliminary data.</text>
</comment>
<evidence type="ECO:0000256" key="4">
    <source>
        <dbReference type="SAM" id="MobiDB-lite"/>
    </source>
</evidence>
<comment type="subunit">
    <text evidence="3">Homodimer. Interacts with LigD.</text>
</comment>
<dbReference type="GO" id="GO:0006303">
    <property type="term" value="P:double-strand break repair via nonhomologous end joining"/>
    <property type="evidence" value="ECO:0007669"/>
    <property type="project" value="UniProtKB-UniRule"/>
</dbReference>
<keyword evidence="7" id="KW-1185">Reference proteome</keyword>
<dbReference type="Proteomes" id="UP000050482">
    <property type="component" value="Unassembled WGS sequence"/>
</dbReference>
<keyword evidence="3" id="KW-0227">DNA damage</keyword>
<evidence type="ECO:0000313" key="7">
    <source>
        <dbReference type="Proteomes" id="UP000050482"/>
    </source>
</evidence>
<evidence type="ECO:0000256" key="1">
    <source>
        <dbReference type="ARBA" id="ARBA00023125"/>
    </source>
</evidence>
<keyword evidence="1 3" id="KW-0238">DNA-binding</keyword>
<evidence type="ECO:0000259" key="5">
    <source>
        <dbReference type="SMART" id="SM00559"/>
    </source>
</evidence>
<protein>
    <recommendedName>
        <fullName evidence="3">Non-homologous end joining protein Ku</fullName>
    </recommendedName>
</protein>
<comment type="similarity">
    <text evidence="3">Belongs to the prokaryotic Ku family.</text>
</comment>
<dbReference type="STRING" id="471514.AN477_05035"/>
<accession>A0A0P9CPU8</accession>
<evidence type="ECO:0000256" key="2">
    <source>
        <dbReference type="ARBA" id="ARBA00023172"/>
    </source>
</evidence>
<dbReference type="NCBIfam" id="TIGR02772">
    <property type="entry name" value="Ku_bact"/>
    <property type="match status" value="1"/>
</dbReference>
<dbReference type="SMART" id="SM00559">
    <property type="entry name" value="Ku78"/>
    <property type="match status" value="1"/>
</dbReference>
<keyword evidence="2 3" id="KW-0233">DNA recombination</keyword>
<dbReference type="InterPro" id="IPR006164">
    <property type="entry name" value="DNA_bd_Ku70/Ku80"/>
</dbReference>
<feature type="region of interest" description="Disordered" evidence="4">
    <location>
        <begin position="253"/>
        <end position="282"/>
    </location>
</feature>
<proteinExistence type="inferred from homology"/>
<dbReference type="PIRSF" id="PIRSF006493">
    <property type="entry name" value="Prok_Ku"/>
    <property type="match status" value="1"/>
</dbReference>
<dbReference type="GO" id="GO:0006310">
    <property type="term" value="P:DNA recombination"/>
    <property type="evidence" value="ECO:0007669"/>
    <property type="project" value="UniProtKB-KW"/>
</dbReference>
<feature type="domain" description="Ku" evidence="5">
    <location>
        <begin position="52"/>
        <end position="180"/>
    </location>
</feature>
<dbReference type="PATRIC" id="fig|471514.4.peg.3173"/>
<dbReference type="InterPro" id="IPR016194">
    <property type="entry name" value="SPOC-like_C_dom_sf"/>
</dbReference>
<dbReference type="PANTHER" id="PTHR41251">
    <property type="entry name" value="NON-HOMOLOGOUS END JOINING PROTEIN KU"/>
    <property type="match status" value="1"/>
</dbReference>
<dbReference type="FunFam" id="2.40.290.10:FF:000004">
    <property type="entry name" value="Non-homologous end joining protein Ku"/>
    <property type="match status" value="1"/>
</dbReference>
<evidence type="ECO:0000313" key="6">
    <source>
        <dbReference type="EMBL" id="KPV44855.1"/>
    </source>
</evidence>